<name>A0ABY6D5N9_9BACT</name>
<organism evidence="2 3">
    <name type="scientific">Reichenbachiella carrageenanivorans</name>
    <dbReference type="NCBI Taxonomy" id="2979869"/>
    <lineage>
        <taxon>Bacteria</taxon>
        <taxon>Pseudomonadati</taxon>
        <taxon>Bacteroidota</taxon>
        <taxon>Cytophagia</taxon>
        <taxon>Cytophagales</taxon>
        <taxon>Reichenbachiellaceae</taxon>
        <taxon>Reichenbachiella</taxon>
    </lineage>
</organism>
<dbReference type="SMART" id="SM00280">
    <property type="entry name" value="KAZAL"/>
    <property type="match status" value="1"/>
</dbReference>
<dbReference type="GO" id="GO:0004867">
    <property type="term" value="F:serine-type endopeptidase inhibitor activity"/>
    <property type="evidence" value="ECO:0007669"/>
    <property type="project" value="UniProtKB-KW"/>
</dbReference>
<keyword evidence="2" id="KW-0722">Serine protease inhibitor</keyword>
<evidence type="ECO:0000313" key="3">
    <source>
        <dbReference type="Proteomes" id="UP001062165"/>
    </source>
</evidence>
<reference evidence="2" key="1">
    <citation type="submission" date="2022-10" db="EMBL/GenBank/DDBJ databases">
        <title>Comparative genomics and taxonomic characterization of three novel marine species of genus Reichenbachiella exhibiting antioxidant and polysaccharide degradation activities.</title>
        <authorList>
            <person name="Muhammad N."/>
            <person name="Lee Y.-J."/>
            <person name="Ko J."/>
            <person name="Kim S.-G."/>
        </authorList>
    </citation>
    <scope>NUCLEOTIDE SEQUENCE</scope>
    <source>
        <strain evidence="2">Wsw4-B4</strain>
    </source>
</reference>
<keyword evidence="3" id="KW-1185">Reference proteome</keyword>
<evidence type="ECO:0000259" key="1">
    <source>
        <dbReference type="PROSITE" id="PS51465"/>
    </source>
</evidence>
<dbReference type="InterPro" id="IPR002350">
    <property type="entry name" value="Kazal_dom"/>
</dbReference>
<dbReference type="RefSeq" id="WP_263052113.1">
    <property type="nucleotide sequence ID" value="NZ_CP106735.1"/>
</dbReference>
<proteinExistence type="predicted"/>
<dbReference type="Pfam" id="PF00050">
    <property type="entry name" value="Kazal_1"/>
    <property type="match status" value="1"/>
</dbReference>
<sequence>MKLFSTLLLAIVFLMASKCDEEKNAESCIDESLINPNGICTLDYTPVCGCDGKTYANACQAKHAGLLHWEAGVCK</sequence>
<dbReference type="EMBL" id="CP106735">
    <property type="protein sequence ID" value="UXX80383.1"/>
    <property type="molecule type" value="Genomic_DNA"/>
</dbReference>
<protein>
    <submittedName>
        <fullName evidence="2">Kazal-type serine protease inhibitor family protein</fullName>
    </submittedName>
</protein>
<accession>A0ABY6D5N9</accession>
<gene>
    <name evidence="2" type="ORF">N7E81_04625</name>
</gene>
<dbReference type="PROSITE" id="PS51465">
    <property type="entry name" value="KAZAL_2"/>
    <property type="match status" value="1"/>
</dbReference>
<evidence type="ECO:0000313" key="2">
    <source>
        <dbReference type="EMBL" id="UXX80383.1"/>
    </source>
</evidence>
<dbReference type="SUPFAM" id="SSF100895">
    <property type="entry name" value="Kazal-type serine protease inhibitors"/>
    <property type="match status" value="1"/>
</dbReference>
<keyword evidence="2" id="KW-0646">Protease inhibitor</keyword>
<dbReference type="Gene3D" id="3.30.60.30">
    <property type="match status" value="1"/>
</dbReference>
<dbReference type="Proteomes" id="UP001062165">
    <property type="component" value="Chromosome"/>
</dbReference>
<dbReference type="InterPro" id="IPR036058">
    <property type="entry name" value="Kazal_dom_sf"/>
</dbReference>
<feature type="domain" description="Kazal-like" evidence="1">
    <location>
        <begin position="22"/>
        <end position="75"/>
    </location>
</feature>
<dbReference type="CDD" id="cd00104">
    <property type="entry name" value="KAZAL_FS"/>
    <property type="match status" value="1"/>
</dbReference>